<dbReference type="PANTHER" id="PTHR30336">
    <property type="entry name" value="INNER MEMBRANE PROTEIN, PROBABLE PERMEASE"/>
    <property type="match status" value="1"/>
</dbReference>
<evidence type="ECO:0000313" key="3">
    <source>
        <dbReference type="EMBL" id="RDE22527.1"/>
    </source>
</evidence>
<dbReference type="GO" id="GO:0043164">
    <property type="term" value="P:Gram-negative-bacterium-type cell wall biogenesis"/>
    <property type="evidence" value="ECO:0007669"/>
    <property type="project" value="TreeGrafter"/>
</dbReference>
<feature type="transmembrane region" description="Helical" evidence="1">
    <location>
        <begin position="20"/>
        <end position="37"/>
    </location>
</feature>
<organism evidence="3 4">
    <name type="scientific">Motiliproteus coralliicola</name>
    <dbReference type="NCBI Taxonomy" id="2283196"/>
    <lineage>
        <taxon>Bacteria</taxon>
        <taxon>Pseudomonadati</taxon>
        <taxon>Pseudomonadota</taxon>
        <taxon>Gammaproteobacteria</taxon>
        <taxon>Oceanospirillales</taxon>
        <taxon>Oceanospirillaceae</taxon>
        <taxon>Motiliproteus</taxon>
    </lineage>
</organism>
<dbReference type="RefSeq" id="WP_114695156.1">
    <property type="nucleotide sequence ID" value="NZ_QQOH01000002.1"/>
</dbReference>
<gene>
    <name evidence="3" type="ORF">DV711_08000</name>
</gene>
<dbReference type="InterPro" id="IPR014729">
    <property type="entry name" value="Rossmann-like_a/b/a_fold"/>
</dbReference>
<dbReference type="EMBL" id="QQOH01000002">
    <property type="protein sequence ID" value="RDE22527.1"/>
    <property type="molecule type" value="Genomic_DNA"/>
</dbReference>
<comment type="caution">
    <text evidence="3">The sequence shown here is derived from an EMBL/GenBank/DDBJ whole genome shotgun (WGS) entry which is preliminary data.</text>
</comment>
<proteinExistence type="predicted"/>
<keyword evidence="1" id="KW-0472">Membrane</keyword>
<dbReference type="OrthoDB" id="9809813at2"/>
<feature type="transmembrane region" description="Helical" evidence="1">
    <location>
        <begin position="44"/>
        <end position="66"/>
    </location>
</feature>
<keyword evidence="4" id="KW-1185">Reference proteome</keyword>
<keyword evidence="1" id="KW-0812">Transmembrane</keyword>
<sequence>MDNLFYILSKTIWTFARPDHLLLLIMTLAVLVLGWSSQRRRARLFAWLSLAMIWLVALVPVGQVLLHELEQRFPAPGPLQHQPLAGIIVLGGAEQLGSMRYHRRAEFTDAADRILAVPQLAMERSDLPIVYSCGSGWHTEPEIRGADFTKMYFDAIGLEGRVLYEREARNTYENGTLSRSLIRQQLGESVLEGRWLLVTSAFHMPRSVGVFRQQGWDVLPYPVDYRGQPLGEDPIYFNLSSNLQDLMMASREWVGLLAYWLTGKTYRFLPGPEVEQLAIQPPAAES</sequence>
<dbReference type="Proteomes" id="UP000253769">
    <property type="component" value="Unassembled WGS sequence"/>
</dbReference>
<dbReference type="GO" id="GO:0005886">
    <property type="term" value="C:plasma membrane"/>
    <property type="evidence" value="ECO:0007669"/>
    <property type="project" value="TreeGrafter"/>
</dbReference>
<dbReference type="InterPro" id="IPR003848">
    <property type="entry name" value="DUF218"/>
</dbReference>
<accession>A0A369WLJ0</accession>
<feature type="domain" description="DUF218" evidence="2">
    <location>
        <begin position="86"/>
        <end position="255"/>
    </location>
</feature>
<dbReference type="InterPro" id="IPR051599">
    <property type="entry name" value="Cell_Envelope_Assoc"/>
</dbReference>
<dbReference type="GO" id="GO:0000270">
    <property type="term" value="P:peptidoglycan metabolic process"/>
    <property type="evidence" value="ECO:0007669"/>
    <property type="project" value="TreeGrafter"/>
</dbReference>
<evidence type="ECO:0000259" key="2">
    <source>
        <dbReference type="Pfam" id="PF02698"/>
    </source>
</evidence>
<dbReference type="AlphaFoldDB" id="A0A369WLJ0"/>
<name>A0A369WLJ0_9GAMM</name>
<evidence type="ECO:0000256" key="1">
    <source>
        <dbReference type="SAM" id="Phobius"/>
    </source>
</evidence>
<keyword evidence="1" id="KW-1133">Transmembrane helix</keyword>
<dbReference type="CDD" id="cd06259">
    <property type="entry name" value="YdcF-like"/>
    <property type="match status" value="1"/>
</dbReference>
<dbReference type="Gene3D" id="3.40.50.620">
    <property type="entry name" value="HUPs"/>
    <property type="match status" value="1"/>
</dbReference>
<dbReference type="Pfam" id="PF02698">
    <property type="entry name" value="DUF218"/>
    <property type="match status" value="1"/>
</dbReference>
<protein>
    <submittedName>
        <fullName evidence="3">YdcF family protein</fullName>
    </submittedName>
</protein>
<evidence type="ECO:0000313" key="4">
    <source>
        <dbReference type="Proteomes" id="UP000253769"/>
    </source>
</evidence>
<dbReference type="PANTHER" id="PTHR30336:SF4">
    <property type="entry name" value="ENVELOPE BIOGENESIS FACTOR ELYC"/>
    <property type="match status" value="1"/>
</dbReference>
<reference evidence="3 4" key="1">
    <citation type="submission" date="2018-07" db="EMBL/GenBank/DDBJ databases">
        <title>Motiliproteus coralliicola sp. nov., a bacterium isolated from Coral.</title>
        <authorList>
            <person name="Wang G."/>
        </authorList>
    </citation>
    <scope>NUCLEOTIDE SEQUENCE [LARGE SCALE GENOMIC DNA]</scope>
    <source>
        <strain evidence="3 4">C34</strain>
    </source>
</reference>